<feature type="compositionally biased region" description="Basic and acidic residues" evidence="1">
    <location>
        <begin position="65"/>
        <end position="93"/>
    </location>
</feature>
<accession>A0AAV8YYE2</accession>
<evidence type="ECO:0000256" key="1">
    <source>
        <dbReference type="SAM" id="MobiDB-lite"/>
    </source>
</evidence>
<proteinExistence type="predicted"/>
<reference evidence="2" key="1">
    <citation type="journal article" date="2023" name="Insect Mol. Biol.">
        <title>Genome sequencing provides insights into the evolution of gene families encoding plant cell wall-degrading enzymes in longhorned beetles.</title>
        <authorList>
            <person name="Shin N.R."/>
            <person name="Okamura Y."/>
            <person name="Kirsch R."/>
            <person name="Pauchet Y."/>
        </authorList>
    </citation>
    <scope>NUCLEOTIDE SEQUENCE</scope>
    <source>
        <strain evidence="2">AMC_N1</strain>
    </source>
</reference>
<keyword evidence="3" id="KW-1185">Reference proteome</keyword>
<feature type="region of interest" description="Disordered" evidence="1">
    <location>
        <begin position="52"/>
        <end position="106"/>
    </location>
</feature>
<sequence length="106" mass="12367">MSKFPVVHSAPVQGTRVLLEDEIQTQRSLLQGGEDHEEEGRKEKVKIILELAKEHDKGQPPPCPEKVKESEKCPKEKPQLPYKRERDLRDPFYRKNPKPYPPVTER</sequence>
<protein>
    <submittedName>
        <fullName evidence="2">Uncharacterized protein</fullName>
    </submittedName>
</protein>
<name>A0AAV8YYE2_9CUCU</name>
<organism evidence="2 3">
    <name type="scientific">Aromia moschata</name>
    <dbReference type="NCBI Taxonomy" id="1265417"/>
    <lineage>
        <taxon>Eukaryota</taxon>
        <taxon>Metazoa</taxon>
        <taxon>Ecdysozoa</taxon>
        <taxon>Arthropoda</taxon>
        <taxon>Hexapoda</taxon>
        <taxon>Insecta</taxon>
        <taxon>Pterygota</taxon>
        <taxon>Neoptera</taxon>
        <taxon>Endopterygota</taxon>
        <taxon>Coleoptera</taxon>
        <taxon>Polyphaga</taxon>
        <taxon>Cucujiformia</taxon>
        <taxon>Chrysomeloidea</taxon>
        <taxon>Cerambycidae</taxon>
        <taxon>Cerambycinae</taxon>
        <taxon>Callichromatini</taxon>
        <taxon>Aromia</taxon>
    </lineage>
</organism>
<gene>
    <name evidence="2" type="ORF">NQ318_015107</name>
</gene>
<evidence type="ECO:0000313" key="2">
    <source>
        <dbReference type="EMBL" id="KAJ8956369.1"/>
    </source>
</evidence>
<comment type="caution">
    <text evidence="2">The sequence shown here is derived from an EMBL/GenBank/DDBJ whole genome shotgun (WGS) entry which is preliminary data.</text>
</comment>
<evidence type="ECO:0000313" key="3">
    <source>
        <dbReference type="Proteomes" id="UP001162162"/>
    </source>
</evidence>
<dbReference type="Proteomes" id="UP001162162">
    <property type="component" value="Unassembled WGS sequence"/>
</dbReference>
<dbReference type="EMBL" id="JAPWTK010000031">
    <property type="protein sequence ID" value="KAJ8956369.1"/>
    <property type="molecule type" value="Genomic_DNA"/>
</dbReference>
<dbReference type="AlphaFoldDB" id="A0AAV8YYE2"/>